<protein>
    <submittedName>
        <fullName evidence="6">TraR/DksA family transcriptional regulator</fullName>
    </submittedName>
</protein>
<keyword evidence="1" id="KW-0479">Metal-binding</keyword>
<evidence type="ECO:0000256" key="3">
    <source>
        <dbReference type="ARBA" id="ARBA00022833"/>
    </source>
</evidence>
<accession>A0A558DF91</accession>
<evidence type="ECO:0000259" key="5">
    <source>
        <dbReference type="Pfam" id="PF01258"/>
    </source>
</evidence>
<dbReference type="Proteomes" id="UP000317355">
    <property type="component" value="Unassembled WGS sequence"/>
</dbReference>
<name>A0A558DF91_9GAMM</name>
<proteinExistence type="predicted"/>
<evidence type="ECO:0000313" key="6">
    <source>
        <dbReference type="EMBL" id="TVT59642.1"/>
    </source>
</evidence>
<dbReference type="PANTHER" id="PTHR33823:SF4">
    <property type="entry name" value="GENERAL STRESS PROTEIN 16O"/>
    <property type="match status" value="1"/>
</dbReference>
<feature type="zinc finger region" description="dksA C4-type" evidence="4">
    <location>
        <begin position="85"/>
        <end position="109"/>
    </location>
</feature>
<dbReference type="EMBL" id="VMRY01000003">
    <property type="protein sequence ID" value="TVT59642.1"/>
    <property type="molecule type" value="Genomic_DNA"/>
</dbReference>
<keyword evidence="3" id="KW-0862">Zinc</keyword>
<dbReference type="PROSITE" id="PS51128">
    <property type="entry name" value="ZF_DKSA_2"/>
    <property type="match status" value="1"/>
</dbReference>
<evidence type="ECO:0000256" key="2">
    <source>
        <dbReference type="ARBA" id="ARBA00022771"/>
    </source>
</evidence>
<dbReference type="InterPro" id="IPR000962">
    <property type="entry name" value="Znf_DskA_TraR"/>
</dbReference>
<keyword evidence="2" id="KW-0863">Zinc-finger</keyword>
<dbReference type="SUPFAM" id="SSF57716">
    <property type="entry name" value="Glucocorticoid receptor-like (DNA-binding domain)"/>
    <property type="match status" value="1"/>
</dbReference>
<organism evidence="6 7">
    <name type="scientific">Sedimenticola thiotaurini</name>
    <dbReference type="NCBI Taxonomy" id="1543721"/>
    <lineage>
        <taxon>Bacteria</taxon>
        <taxon>Pseudomonadati</taxon>
        <taxon>Pseudomonadota</taxon>
        <taxon>Gammaproteobacteria</taxon>
        <taxon>Chromatiales</taxon>
        <taxon>Sedimenticolaceae</taxon>
        <taxon>Sedimenticola</taxon>
    </lineage>
</organism>
<dbReference type="AlphaFoldDB" id="A0A558DF91"/>
<feature type="domain" description="Zinc finger DksA/TraR C4-type" evidence="5">
    <location>
        <begin position="82"/>
        <end position="115"/>
    </location>
</feature>
<dbReference type="Gene3D" id="1.20.120.910">
    <property type="entry name" value="DksA, coiled-coil domain"/>
    <property type="match status" value="1"/>
</dbReference>
<reference evidence="6 7" key="1">
    <citation type="submission" date="2019-07" db="EMBL/GenBank/DDBJ databases">
        <title>The pathways for chlorine oxyanion respiration interact through the shared metabolite chlorate.</title>
        <authorList>
            <person name="Barnum T.P."/>
            <person name="Cheng Y."/>
            <person name="Hill K.A."/>
            <person name="Lucas L.N."/>
            <person name="Carlson H.K."/>
            <person name="Coates J.D."/>
        </authorList>
    </citation>
    <scope>NUCLEOTIDE SEQUENCE [LARGE SCALE GENOMIC DNA]</scope>
    <source>
        <strain evidence="6">BK-3</strain>
    </source>
</reference>
<gene>
    <name evidence="6" type="ORF">FHK82_01290</name>
</gene>
<dbReference type="GO" id="GO:0008270">
    <property type="term" value="F:zinc ion binding"/>
    <property type="evidence" value="ECO:0007669"/>
    <property type="project" value="UniProtKB-KW"/>
</dbReference>
<evidence type="ECO:0000256" key="4">
    <source>
        <dbReference type="PROSITE-ProRule" id="PRU00510"/>
    </source>
</evidence>
<sequence length="119" mass="13394">MTELDSQRYLHRLIARRDELKSVSATADAAAETVELDQTRVGRLSRMDAMQLQAMSQENQRRRSEELVRISQALSRIKADEYGYCVECGEAIAENRLAVDPAQPLCIQCASAHEKEQGI</sequence>
<evidence type="ECO:0000313" key="7">
    <source>
        <dbReference type="Proteomes" id="UP000317355"/>
    </source>
</evidence>
<dbReference type="PANTHER" id="PTHR33823">
    <property type="entry name" value="RNA POLYMERASE-BINDING TRANSCRIPTION FACTOR DKSA-RELATED"/>
    <property type="match status" value="1"/>
</dbReference>
<evidence type="ECO:0000256" key="1">
    <source>
        <dbReference type="ARBA" id="ARBA00022723"/>
    </source>
</evidence>
<comment type="caution">
    <text evidence="6">The sequence shown here is derived from an EMBL/GenBank/DDBJ whole genome shotgun (WGS) entry which is preliminary data.</text>
</comment>
<dbReference type="Pfam" id="PF01258">
    <property type="entry name" value="zf-dskA_traR"/>
    <property type="match status" value="1"/>
</dbReference>